<protein>
    <submittedName>
        <fullName evidence="3">Uncharacterized protein</fullName>
    </submittedName>
</protein>
<organism evidence="3 4">
    <name type="scientific">Pristionchus mayeri</name>
    <dbReference type="NCBI Taxonomy" id="1317129"/>
    <lineage>
        <taxon>Eukaryota</taxon>
        <taxon>Metazoa</taxon>
        <taxon>Ecdysozoa</taxon>
        <taxon>Nematoda</taxon>
        <taxon>Chromadorea</taxon>
        <taxon>Rhabditida</taxon>
        <taxon>Rhabditina</taxon>
        <taxon>Diplogasteromorpha</taxon>
        <taxon>Diplogasteroidea</taxon>
        <taxon>Neodiplogasteridae</taxon>
        <taxon>Pristionchus</taxon>
    </lineage>
</organism>
<dbReference type="EMBL" id="BTRK01000001">
    <property type="protein sequence ID" value="GMR31049.1"/>
    <property type="molecule type" value="Genomic_DNA"/>
</dbReference>
<keyword evidence="4" id="KW-1185">Reference proteome</keyword>
<accession>A0AAN4Z0A0</accession>
<feature type="compositionally biased region" description="Basic residues" evidence="1">
    <location>
        <begin position="194"/>
        <end position="204"/>
    </location>
</feature>
<name>A0AAN4Z0A0_9BILA</name>
<feature type="region of interest" description="Disordered" evidence="1">
    <location>
        <begin position="338"/>
        <end position="494"/>
    </location>
</feature>
<feature type="compositionally biased region" description="Basic residues" evidence="1">
    <location>
        <begin position="388"/>
        <end position="400"/>
    </location>
</feature>
<proteinExistence type="predicted"/>
<evidence type="ECO:0000313" key="3">
    <source>
        <dbReference type="EMBL" id="GMR31049.1"/>
    </source>
</evidence>
<feature type="compositionally biased region" description="Polar residues" evidence="1">
    <location>
        <begin position="228"/>
        <end position="249"/>
    </location>
</feature>
<feature type="compositionally biased region" description="Low complexity" evidence="1">
    <location>
        <begin position="357"/>
        <end position="379"/>
    </location>
</feature>
<gene>
    <name evidence="3" type="ORF">PMAYCL1PPCAC_01244</name>
</gene>
<dbReference type="PANTHER" id="PTHR33995:SF8">
    <property type="entry name" value="PRION-LIKE-(Q_N-RICH)-DOMAIN-BEARING PROTEIN"/>
    <property type="match status" value="1"/>
</dbReference>
<dbReference type="AlphaFoldDB" id="A0AAN4Z0A0"/>
<keyword evidence="2" id="KW-0732">Signal</keyword>
<dbReference type="InterPro" id="IPR029034">
    <property type="entry name" value="Cystine-knot_cytokine"/>
</dbReference>
<dbReference type="PANTHER" id="PTHR33995">
    <property type="entry name" value="PROTEIN CBG18546"/>
    <property type="match status" value="1"/>
</dbReference>
<feature type="compositionally biased region" description="Basic and acidic residues" evidence="1">
    <location>
        <begin position="184"/>
        <end position="193"/>
    </location>
</feature>
<feature type="non-terminal residue" evidence="3">
    <location>
        <position position="1"/>
    </location>
</feature>
<evidence type="ECO:0000256" key="2">
    <source>
        <dbReference type="SAM" id="SignalP"/>
    </source>
</evidence>
<reference evidence="4" key="1">
    <citation type="submission" date="2022-10" db="EMBL/GenBank/DDBJ databases">
        <title>Genome assembly of Pristionchus species.</title>
        <authorList>
            <person name="Yoshida K."/>
            <person name="Sommer R.J."/>
        </authorList>
    </citation>
    <scope>NUCLEOTIDE SEQUENCE [LARGE SCALE GENOMIC DNA]</scope>
    <source>
        <strain evidence="4">RS5460</strain>
    </source>
</reference>
<feature type="region of interest" description="Disordered" evidence="1">
    <location>
        <begin position="270"/>
        <end position="296"/>
    </location>
</feature>
<evidence type="ECO:0000256" key="1">
    <source>
        <dbReference type="SAM" id="MobiDB-lite"/>
    </source>
</evidence>
<feature type="compositionally biased region" description="Gly residues" evidence="1">
    <location>
        <begin position="437"/>
        <end position="475"/>
    </location>
</feature>
<feature type="region of interest" description="Disordered" evidence="1">
    <location>
        <begin position="184"/>
        <end position="257"/>
    </location>
</feature>
<feature type="compositionally biased region" description="Low complexity" evidence="1">
    <location>
        <begin position="205"/>
        <end position="227"/>
    </location>
</feature>
<feature type="compositionally biased region" description="Pro residues" evidence="1">
    <location>
        <begin position="342"/>
        <end position="356"/>
    </location>
</feature>
<dbReference type="SUPFAM" id="SSF57501">
    <property type="entry name" value="Cystine-knot cytokines"/>
    <property type="match status" value="1"/>
</dbReference>
<feature type="signal peptide" evidence="2">
    <location>
        <begin position="1"/>
        <end position="16"/>
    </location>
</feature>
<feature type="chain" id="PRO_5043025030" evidence="2">
    <location>
        <begin position="17"/>
        <end position="672"/>
    </location>
</feature>
<evidence type="ECO:0000313" key="4">
    <source>
        <dbReference type="Proteomes" id="UP001328107"/>
    </source>
</evidence>
<comment type="caution">
    <text evidence="3">The sequence shown here is derived from an EMBL/GenBank/DDBJ whole genome shotgun (WGS) entry which is preliminary data.</text>
</comment>
<dbReference type="Proteomes" id="UP001328107">
    <property type="component" value="Unassembled WGS sequence"/>
</dbReference>
<sequence length="672" mass="72938">RLRAVAALLVLQVLHAARIDSADFGKVLGQITKGNRMEQCPCVRPPEGGACISYDSRYQASHVEEAMISFVDLSLPDRERPTDAETLACTSVECRACFSLLFYRIVEVGLLPASYRPNIPIMPRSAVSASMCPRLRFPSSSEFSSGAAAAAPVAASAAIAGLIERGHRFARAAEAAKAASEAISKIKDEEARHGKGHNNRKKNRNNNNSNNRNNNRNNNNNNSNQNQVQVTAAQQPGQGRTGSTPSPSRQFTVQQQLRVQQQPWQQQQQQAQWQQQQPQQNFQQQQPFQQQQFQPQQQFPNQFNQFNPQQQFSNAAQLLDTARQINQIADTISMVHNRWPNVQPPRPNPGPWPGTNPGPGTDPGVPTHPPGNSGSSEESGGYHEHPGHPSHPHHPHHHHHWQQELPGDLPQPPPPFFGNNAGLQAGSGPPPFPGGPFPGSGGPIGGGPSGGIGGGIGGGHGGGIGGGIGGGGGGDWHFPWPRSARSSPLERRRRAVLASQTGRVVPVEMDVVSPIVSPQIPKELRPEPVEVSFNHDAEHIFSEERSAFAELSRNRRQVQEDKDGLLGSRFTIACFDRGETENGIDDKMISLCGGCWAWRRLPEGFFPPIVNELICRDDDKCLSGWGKCVDKSRTLNVLRKVRGQWTAAAISTGTCCDCKVVAGSEIHSLIVG</sequence>